<gene>
    <name evidence="1" type="ORF">Q8W34_10025</name>
</gene>
<organism evidence="1 2">
    <name type="scientific">Pseudoalteromonas marina</name>
    <dbReference type="NCBI Taxonomy" id="267375"/>
    <lineage>
        <taxon>Bacteria</taxon>
        <taxon>Pseudomonadati</taxon>
        <taxon>Pseudomonadota</taxon>
        <taxon>Gammaproteobacteria</taxon>
        <taxon>Alteromonadales</taxon>
        <taxon>Pseudoalteromonadaceae</taxon>
        <taxon>Pseudoalteromonas</taxon>
    </lineage>
</organism>
<proteinExistence type="predicted"/>
<dbReference type="RefSeq" id="WP_305472031.1">
    <property type="nucleotide sequence ID" value="NZ_JAUYVT010000008.1"/>
</dbReference>
<sequence>MIFRDKASVAIPASCNGQGSKAELELQEAITYYQTYKVGQKSFSFKVYKNDDIKDALEALFEKKCAYCESEYSHIQPMEVEHYRPKGRIKKENITGYISPGYWWLAADWDNLLPSCIDCNRKRQHKTKNAQVTLGKADHFPLHPDSNDPRTEASLVNETPLLINPCNEDPSQKLIFANINDKPIAISLSKNGLSKLQVDSSIKYYGLNRPNLIEARAKTHKALLRSLMDIEEDLKLKETVVSQNIHRAAKDAILDPIENRLRGKLKYIKDNFLDTSNPYSLLSNKMFNYWVETLKSNVIQVVNK</sequence>
<accession>A0ABT9FDU8</accession>
<evidence type="ECO:0000313" key="2">
    <source>
        <dbReference type="Proteomes" id="UP001177212"/>
    </source>
</evidence>
<dbReference type="EMBL" id="JAUYVT010000008">
    <property type="protein sequence ID" value="MDP2564970.1"/>
    <property type="molecule type" value="Genomic_DNA"/>
</dbReference>
<dbReference type="Proteomes" id="UP001177212">
    <property type="component" value="Unassembled WGS sequence"/>
</dbReference>
<name>A0ABT9FDU8_9GAMM</name>
<evidence type="ECO:0008006" key="3">
    <source>
        <dbReference type="Google" id="ProtNLM"/>
    </source>
</evidence>
<keyword evidence="2" id="KW-1185">Reference proteome</keyword>
<evidence type="ECO:0000313" key="1">
    <source>
        <dbReference type="EMBL" id="MDP2564970.1"/>
    </source>
</evidence>
<comment type="caution">
    <text evidence="1">The sequence shown here is derived from an EMBL/GenBank/DDBJ whole genome shotgun (WGS) entry which is preliminary data.</text>
</comment>
<reference evidence="1" key="1">
    <citation type="submission" date="2023-07" db="EMBL/GenBank/DDBJ databases">
        <title>Genome content predicts the carbon catabolic preferences of heterotrophic bacteria.</title>
        <authorList>
            <person name="Gralka M."/>
        </authorList>
    </citation>
    <scope>NUCLEOTIDE SEQUENCE</scope>
    <source>
        <strain evidence="1">4G09</strain>
    </source>
</reference>
<dbReference type="Gene3D" id="1.10.30.50">
    <property type="match status" value="1"/>
</dbReference>
<protein>
    <recommendedName>
        <fullName evidence="3">HNH nuclease domain-containing protein</fullName>
    </recommendedName>
</protein>